<sequence>MKSKEVRIPEGQSRDPDYWAAAAELSDSSTDAEITMDMRAMMTAAAMLHESYPDRDFFTDEEVVGYIVKALERYPVLRELQ</sequence>
<name>A0A0F9JQY1_9ZZZZ</name>
<dbReference type="EMBL" id="LAZR01015645">
    <property type="protein sequence ID" value="KKM08021.1"/>
    <property type="molecule type" value="Genomic_DNA"/>
</dbReference>
<reference evidence="1" key="1">
    <citation type="journal article" date="2015" name="Nature">
        <title>Complex archaea that bridge the gap between prokaryotes and eukaryotes.</title>
        <authorList>
            <person name="Spang A."/>
            <person name="Saw J.H."/>
            <person name="Jorgensen S.L."/>
            <person name="Zaremba-Niedzwiedzka K."/>
            <person name="Martijn J."/>
            <person name="Lind A.E."/>
            <person name="van Eijk R."/>
            <person name="Schleper C."/>
            <person name="Guy L."/>
            <person name="Ettema T.J."/>
        </authorList>
    </citation>
    <scope>NUCLEOTIDE SEQUENCE</scope>
</reference>
<gene>
    <name evidence="1" type="ORF">LCGC14_1728130</name>
</gene>
<organism evidence="1">
    <name type="scientific">marine sediment metagenome</name>
    <dbReference type="NCBI Taxonomy" id="412755"/>
    <lineage>
        <taxon>unclassified sequences</taxon>
        <taxon>metagenomes</taxon>
        <taxon>ecological metagenomes</taxon>
    </lineage>
</organism>
<comment type="caution">
    <text evidence="1">The sequence shown here is derived from an EMBL/GenBank/DDBJ whole genome shotgun (WGS) entry which is preliminary data.</text>
</comment>
<evidence type="ECO:0000313" key="1">
    <source>
        <dbReference type="EMBL" id="KKM08021.1"/>
    </source>
</evidence>
<accession>A0A0F9JQY1</accession>
<dbReference type="AlphaFoldDB" id="A0A0F9JQY1"/>
<proteinExistence type="predicted"/>
<protein>
    <submittedName>
        <fullName evidence="1">Uncharacterized protein</fullName>
    </submittedName>
</protein>